<sequence length="214" mass="23690">MSKETWACDPSPGRYRIGEGPFRVRGVMYMGYFEYATKRTPGGLPAVYAAMAHPEVEAFLERTIFLAASSYDIVPIVHFARALAKVEGTSFDKFVRGRARYAGEHNVMGLYRAQMRSSSVGDMAVRLPRIFERYFGHCRAEMSHAGEGLVEGLFAGMPAPLLGYYVWCNEGFIEGALSAAGARDVRYSWSAPIPDGERDGTPQKAVTVRITWAV</sequence>
<reference evidence="1 2" key="1">
    <citation type="submission" date="2019-04" db="EMBL/GenBank/DDBJ databases">
        <authorList>
            <person name="Li Y."/>
            <person name="Wang J."/>
        </authorList>
    </citation>
    <scope>NUCLEOTIDE SEQUENCE [LARGE SCALE GENOMIC DNA]</scope>
    <source>
        <strain evidence="1 2">DSM 14668</strain>
    </source>
</reference>
<dbReference type="RefSeq" id="WP_136927696.1">
    <property type="nucleotide sequence ID" value="NZ_SSMQ01000003.1"/>
</dbReference>
<accession>A0A4U1JIU4</accession>
<keyword evidence="2" id="KW-1185">Reference proteome</keyword>
<organism evidence="1 2">
    <name type="scientific">Polyangium fumosum</name>
    <dbReference type="NCBI Taxonomy" id="889272"/>
    <lineage>
        <taxon>Bacteria</taxon>
        <taxon>Pseudomonadati</taxon>
        <taxon>Myxococcota</taxon>
        <taxon>Polyangia</taxon>
        <taxon>Polyangiales</taxon>
        <taxon>Polyangiaceae</taxon>
        <taxon>Polyangium</taxon>
    </lineage>
</organism>
<evidence type="ECO:0000313" key="2">
    <source>
        <dbReference type="Proteomes" id="UP000309215"/>
    </source>
</evidence>
<evidence type="ECO:0000313" key="1">
    <source>
        <dbReference type="EMBL" id="TKD12396.1"/>
    </source>
</evidence>
<dbReference type="AlphaFoldDB" id="A0A4U1JIU4"/>
<protein>
    <submittedName>
        <fullName evidence="1">Uncharacterized protein</fullName>
    </submittedName>
</protein>
<name>A0A4U1JIU4_9BACT</name>
<dbReference type="EMBL" id="SSMQ01000003">
    <property type="protein sequence ID" value="TKD12396.1"/>
    <property type="molecule type" value="Genomic_DNA"/>
</dbReference>
<comment type="caution">
    <text evidence="1">The sequence shown here is derived from an EMBL/GenBank/DDBJ whole genome shotgun (WGS) entry which is preliminary data.</text>
</comment>
<dbReference type="OrthoDB" id="5503362at2"/>
<proteinExistence type="predicted"/>
<dbReference type="Proteomes" id="UP000309215">
    <property type="component" value="Unassembled WGS sequence"/>
</dbReference>
<gene>
    <name evidence="1" type="ORF">E8A74_04670</name>
</gene>